<feature type="compositionally biased region" description="Acidic residues" evidence="1">
    <location>
        <begin position="62"/>
        <end position="74"/>
    </location>
</feature>
<name>A0A1W0A795_9STRA</name>
<feature type="region of interest" description="Disordered" evidence="1">
    <location>
        <begin position="441"/>
        <end position="460"/>
    </location>
</feature>
<feature type="compositionally biased region" description="Polar residues" evidence="1">
    <location>
        <begin position="75"/>
        <end position="85"/>
    </location>
</feature>
<dbReference type="PANTHER" id="PTHR13371">
    <property type="entry name" value="GLYCINE-, GLUTAMATE-, THIENYLCYCLOHEXYLPIPERIDINE-BINDING PROTEIN"/>
    <property type="match status" value="1"/>
</dbReference>
<evidence type="ECO:0000256" key="1">
    <source>
        <dbReference type="SAM" id="MobiDB-lite"/>
    </source>
</evidence>
<dbReference type="PANTHER" id="PTHR13371:SF0">
    <property type="entry name" value="CENTROSOMAL PROTEIN OF 104 KDA"/>
    <property type="match status" value="1"/>
</dbReference>
<feature type="compositionally biased region" description="Polar residues" evidence="1">
    <location>
        <begin position="31"/>
        <end position="48"/>
    </location>
</feature>
<dbReference type="OrthoDB" id="74848at2759"/>
<dbReference type="Proteomes" id="UP000243217">
    <property type="component" value="Unassembled WGS sequence"/>
</dbReference>
<feature type="region of interest" description="Disordered" evidence="1">
    <location>
        <begin position="737"/>
        <end position="757"/>
    </location>
</feature>
<dbReference type="Pfam" id="PF21040">
    <property type="entry name" value="CEP104-like_TOG"/>
    <property type="match status" value="2"/>
</dbReference>
<evidence type="ECO:0000313" key="4">
    <source>
        <dbReference type="Proteomes" id="UP000243217"/>
    </source>
</evidence>
<dbReference type="GO" id="GO:0005929">
    <property type="term" value="C:cilium"/>
    <property type="evidence" value="ECO:0007669"/>
    <property type="project" value="TreeGrafter"/>
</dbReference>
<feature type="domain" description="TOG" evidence="2">
    <location>
        <begin position="487"/>
        <end position="737"/>
    </location>
</feature>
<evidence type="ECO:0000259" key="2">
    <source>
        <dbReference type="SMART" id="SM01349"/>
    </source>
</evidence>
<dbReference type="InterPro" id="IPR016024">
    <property type="entry name" value="ARM-type_fold"/>
</dbReference>
<evidence type="ECO:0000313" key="3">
    <source>
        <dbReference type="EMBL" id="OQS06173.1"/>
    </source>
</evidence>
<dbReference type="Gene3D" id="1.25.10.10">
    <property type="entry name" value="Leucine-rich Repeat Variant"/>
    <property type="match status" value="2"/>
</dbReference>
<reference evidence="3 4" key="1">
    <citation type="journal article" date="2014" name="Genome Biol. Evol.">
        <title>The secreted proteins of Achlya hypogyna and Thraustotheca clavata identify the ancestral oomycete secretome and reveal gene acquisitions by horizontal gene transfer.</title>
        <authorList>
            <person name="Misner I."/>
            <person name="Blouin N."/>
            <person name="Leonard G."/>
            <person name="Richards T.A."/>
            <person name="Lane C.E."/>
        </authorList>
    </citation>
    <scope>NUCLEOTIDE SEQUENCE [LARGE SCALE GENOMIC DNA]</scope>
    <source>
        <strain evidence="3 4">ATCC 34112</strain>
    </source>
</reference>
<dbReference type="InterPro" id="IPR034085">
    <property type="entry name" value="TOG"/>
</dbReference>
<gene>
    <name evidence="3" type="ORF">THRCLA_20427</name>
</gene>
<protein>
    <recommendedName>
        <fullName evidence="2">TOG domain-containing protein</fullName>
    </recommendedName>
</protein>
<dbReference type="SUPFAM" id="SSF48371">
    <property type="entry name" value="ARM repeat"/>
    <property type="match status" value="1"/>
</dbReference>
<feature type="region of interest" description="Disordered" evidence="1">
    <location>
        <begin position="1"/>
        <end position="85"/>
    </location>
</feature>
<sequence length="806" mass="87625">MPTVETSKKGGVMGRLKSKITTKLGRKKESTANASPGELTNQGSTPSLQEDEEDNIVHQDSEMDEKEECYDDEQVVSSTDEFSCNNEPAGVAESVAADLVVIGKSPSKLRCHSPVKRMGPTLVDESKENAPPPSPQKIVSAPPETLITSTNQEPNVKPKKSRASSFHENAPILASAYVETTEVLEPTEKEQVVETPSFDAGAAITSTFGDRIARMLGADPWGDRQDGFDAISMFVKKMDPAVATPATILTACFAAITCGVVDRVAPVMYCSLECLQHVLATFAPLINAKSKRFSSAQNLQTQLQSLLVSLLSKLNDSNKRTQREALHGIVRLVKVPKLGALKLVADTFESDPLDRFRLELIQEMINELGFGTEELALPIQSVLSWTVPALKIVDEKTRKLALEIVAFAVARSNDSKATLESIAGLKPALLKILTRRIEEIKTNGESENQPSETSNQVSDAGVPQEVLDIWTVPREDDVSITTLISTSMATAEATVGPVAWRKLESKTWSDRKEALVDIEKMIEESKSDLRDVKPTLGSAAQTQFIAYAAVIHHCLNDSIAPVMNSAVDLFTTLIKIYGPHIDWRDGPVKDLTMQCIVRLLTGMQKPNNRTSKGSCRCILKLARLNVHTMKCAVACVFSKDTEVLVQMHVLRLLVPEFGLAEGDSSSLQLNATLVLNAVTKALSHSNEKVRKSAMDVALCSQRLIGKTRILQHLKDIKPSTLKELEKNFIEVEVPTADGRPSTVNTTTESLGLGGPEVTASRRLLSSAPVAGGKSTDDARAMDWTPRAIPSSLSNEEESLMDSILGI</sequence>
<keyword evidence="4" id="KW-1185">Reference proteome</keyword>
<dbReference type="EMBL" id="JNBS01000368">
    <property type="protein sequence ID" value="OQS06173.1"/>
    <property type="molecule type" value="Genomic_DNA"/>
</dbReference>
<feature type="region of interest" description="Disordered" evidence="1">
    <location>
        <begin position="122"/>
        <end position="166"/>
    </location>
</feature>
<dbReference type="InterPro" id="IPR011989">
    <property type="entry name" value="ARM-like"/>
</dbReference>
<dbReference type="InterPro" id="IPR052607">
    <property type="entry name" value="CEP104-like"/>
</dbReference>
<comment type="caution">
    <text evidence="3">The sequence shown here is derived from an EMBL/GenBank/DDBJ whole genome shotgun (WGS) entry which is preliminary data.</text>
</comment>
<dbReference type="AlphaFoldDB" id="A0A1W0A795"/>
<dbReference type="SMART" id="SM01349">
    <property type="entry name" value="TOG"/>
    <property type="match status" value="1"/>
</dbReference>
<proteinExistence type="predicted"/>
<feature type="compositionally biased region" description="Basic residues" evidence="1">
    <location>
        <begin position="16"/>
        <end position="26"/>
    </location>
</feature>
<feature type="compositionally biased region" description="Polar residues" evidence="1">
    <location>
        <begin position="445"/>
        <end position="458"/>
    </location>
</feature>
<organism evidence="3 4">
    <name type="scientific">Thraustotheca clavata</name>
    <dbReference type="NCBI Taxonomy" id="74557"/>
    <lineage>
        <taxon>Eukaryota</taxon>
        <taxon>Sar</taxon>
        <taxon>Stramenopiles</taxon>
        <taxon>Oomycota</taxon>
        <taxon>Saprolegniomycetes</taxon>
        <taxon>Saprolegniales</taxon>
        <taxon>Achlyaceae</taxon>
        <taxon>Thraustotheca</taxon>
    </lineage>
</organism>
<accession>A0A1W0A795</accession>